<organism evidence="2 3">
    <name type="scientific">Tenggerimyces flavus</name>
    <dbReference type="NCBI Taxonomy" id="1708749"/>
    <lineage>
        <taxon>Bacteria</taxon>
        <taxon>Bacillati</taxon>
        <taxon>Actinomycetota</taxon>
        <taxon>Actinomycetes</taxon>
        <taxon>Propionibacteriales</taxon>
        <taxon>Nocardioidaceae</taxon>
        <taxon>Tenggerimyces</taxon>
    </lineage>
</organism>
<dbReference type="CDD" id="cd00090">
    <property type="entry name" value="HTH_ARSR"/>
    <property type="match status" value="1"/>
</dbReference>
<name>A0ABV7YDY6_9ACTN</name>
<proteinExistence type="predicted"/>
<dbReference type="Gene3D" id="1.10.10.10">
    <property type="entry name" value="Winged helix-like DNA-binding domain superfamily/Winged helix DNA-binding domain"/>
    <property type="match status" value="1"/>
</dbReference>
<keyword evidence="3" id="KW-1185">Reference proteome</keyword>
<dbReference type="RefSeq" id="WP_205119904.1">
    <property type="nucleotide sequence ID" value="NZ_JAFBCM010000001.1"/>
</dbReference>
<sequence length="177" mass="19572">MDTADLLVHPVRLRIVHAMSGGQALTTAQLCARLPDVSKATVYRHVALLADGGVLEVSSEHRVRGAVERSYQLRREQAVIDAEQVASVDKDEHRRIFALAMAILTAEYNAYLDVDASDPVRDEVGYRQHALWLTPDERAALIDDLRAAIVPRLGNSPTDGRTRHLLSPIMFPTTQGK</sequence>
<gene>
    <name evidence="2" type="ORF">ACFOUW_19365</name>
</gene>
<evidence type="ECO:0000313" key="2">
    <source>
        <dbReference type="EMBL" id="MFC3763009.1"/>
    </source>
</evidence>
<dbReference type="Gene3D" id="6.10.140.2180">
    <property type="match status" value="1"/>
</dbReference>
<feature type="domain" description="HTH arsR-type" evidence="1">
    <location>
        <begin position="2"/>
        <end position="87"/>
    </location>
</feature>
<dbReference type="InterPro" id="IPR036388">
    <property type="entry name" value="WH-like_DNA-bd_sf"/>
</dbReference>
<dbReference type="InterPro" id="IPR011991">
    <property type="entry name" value="ArsR-like_HTH"/>
</dbReference>
<dbReference type="Pfam" id="PF12840">
    <property type="entry name" value="HTH_20"/>
    <property type="match status" value="1"/>
</dbReference>
<dbReference type="SMART" id="SM00418">
    <property type="entry name" value="HTH_ARSR"/>
    <property type="match status" value="1"/>
</dbReference>
<accession>A0ABV7YDY6</accession>
<protein>
    <submittedName>
        <fullName evidence="2">Helix-turn-helix domain-containing protein</fullName>
    </submittedName>
</protein>
<reference evidence="3" key="1">
    <citation type="journal article" date="2019" name="Int. J. Syst. Evol. Microbiol.">
        <title>The Global Catalogue of Microorganisms (GCM) 10K type strain sequencing project: providing services to taxonomists for standard genome sequencing and annotation.</title>
        <authorList>
            <consortium name="The Broad Institute Genomics Platform"/>
            <consortium name="The Broad Institute Genome Sequencing Center for Infectious Disease"/>
            <person name="Wu L."/>
            <person name="Ma J."/>
        </authorList>
    </citation>
    <scope>NUCLEOTIDE SEQUENCE [LARGE SCALE GENOMIC DNA]</scope>
    <source>
        <strain evidence="3">CGMCC 4.7241</strain>
    </source>
</reference>
<dbReference type="Proteomes" id="UP001595699">
    <property type="component" value="Unassembled WGS sequence"/>
</dbReference>
<evidence type="ECO:0000313" key="3">
    <source>
        <dbReference type="Proteomes" id="UP001595699"/>
    </source>
</evidence>
<dbReference type="EMBL" id="JBHRZH010000017">
    <property type="protein sequence ID" value="MFC3763009.1"/>
    <property type="molecule type" value="Genomic_DNA"/>
</dbReference>
<evidence type="ECO:0000259" key="1">
    <source>
        <dbReference type="SMART" id="SM00418"/>
    </source>
</evidence>
<comment type="caution">
    <text evidence="2">The sequence shown here is derived from an EMBL/GenBank/DDBJ whole genome shotgun (WGS) entry which is preliminary data.</text>
</comment>
<dbReference type="InterPro" id="IPR001845">
    <property type="entry name" value="HTH_ArsR_DNA-bd_dom"/>
</dbReference>
<dbReference type="InterPro" id="IPR036390">
    <property type="entry name" value="WH_DNA-bd_sf"/>
</dbReference>
<dbReference type="SUPFAM" id="SSF46785">
    <property type="entry name" value="Winged helix' DNA-binding domain"/>
    <property type="match status" value="1"/>
</dbReference>